<protein>
    <submittedName>
        <fullName evidence="3">Acetyl xylan esterase II</fullName>
    </submittedName>
</protein>
<reference evidence="3" key="1">
    <citation type="submission" date="2020-11" db="EMBL/GenBank/DDBJ databases">
        <authorList>
            <consortium name="DOE Joint Genome Institute"/>
            <person name="Ahrendt S."/>
            <person name="Riley R."/>
            <person name="Andreopoulos W."/>
            <person name="Labutti K."/>
            <person name="Pangilinan J."/>
            <person name="Ruiz-Duenas F.J."/>
            <person name="Barrasa J.M."/>
            <person name="Sanchez-Garcia M."/>
            <person name="Camarero S."/>
            <person name="Miyauchi S."/>
            <person name="Serrano A."/>
            <person name="Linde D."/>
            <person name="Babiker R."/>
            <person name="Drula E."/>
            <person name="Ayuso-Fernandez I."/>
            <person name="Pacheco R."/>
            <person name="Padilla G."/>
            <person name="Ferreira P."/>
            <person name="Barriuso J."/>
            <person name="Kellner H."/>
            <person name="Castanera R."/>
            <person name="Alfaro M."/>
            <person name="Ramirez L."/>
            <person name="Pisabarro A.G."/>
            <person name="Kuo A."/>
            <person name="Tritt A."/>
            <person name="Lipzen A."/>
            <person name="He G."/>
            <person name="Yan M."/>
            <person name="Ng V."/>
            <person name="Cullen D."/>
            <person name="Martin F."/>
            <person name="Rosso M.-N."/>
            <person name="Henrissat B."/>
            <person name="Hibbett D."/>
            <person name="Martinez A.T."/>
            <person name="Grigoriev I.V."/>
        </authorList>
    </citation>
    <scope>NUCLEOTIDE SEQUENCE</scope>
    <source>
        <strain evidence="3">CBS 506.95</strain>
    </source>
</reference>
<dbReference type="SUPFAM" id="SSF53474">
    <property type="entry name" value="alpha/beta-Hydrolases"/>
    <property type="match status" value="1"/>
</dbReference>
<dbReference type="PANTHER" id="PTHR33630">
    <property type="entry name" value="CUTINASE RV1984C-RELATED-RELATED"/>
    <property type="match status" value="1"/>
</dbReference>
<gene>
    <name evidence="3" type="ORF">CPB83DRAFT_873800</name>
</gene>
<keyword evidence="4" id="KW-1185">Reference proteome</keyword>
<evidence type="ECO:0000256" key="1">
    <source>
        <dbReference type="ARBA" id="ARBA00022801"/>
    </source>
</evidence>
<sequence length="238" mass="24937">MGECAFEEASFILVAIQATAAETNSEERACPPIHVFGARESTATPGYGLTRAVVDLILNSHPGSTAEAINYPACGGHNICGDINYADSVIQGTATVASQVDAFNTQCPDTTLVLVGYSQGAQIMDNAFCGGGDTNEGLDDVSVAIQPSAIKKIAAAIFMGDPRYIAGFPYNVGTCTANGFAPRPADFVCPSASKIQSYCDSSDPYCCDGTEAATHNQYGSEYGQQALEFLNEQLDKLV</sequence>
<dbReference type="InterPro" id="IPR029058">
    <property type="entry name" value="AB_hydrolase_fold"/>
</dbReference>
<accession>A0A9P6EP09</accession>
<dbReference type="OrthoDB" id="2586582at2759"/>
<keyword evidence="2" id="KW-1015">Disulfide bond</keyword>
<evidence type="ECO:0000313" key="4">
    <source>
        <dbReference type="Proteomes" id="UP000807306"/>
    </source>
</evidence>
<keyword evidence="1" id="KW-0378">Hydrolase</keyword>
<organism evidence="3 4">
    <name type="scientific">Crepidotus variabilis</name>
    <dbReference type="NCBI Taxonomy" id="179855"/>
    <lineage>
        <taxon>Eukaryota</taxon>
        <taxon>Fungi</taxon>
        <taxon>Dikarya</taxon>
        <taxon>Basidiomycota</taxon>
        <taxon>Agaricomycotina</taxon>
        <taxon>Agaricomycetes</taxon>
        <taxon>Agaricomycetidae</taxon>
        <taxon>Agaricales</taxon>
        <taxon>Agaricineae</taxon>
        <taxon>Crepidotaceae</taxon>
        <taxon>Crepidotus</taxon>
    </lineage>
</organism>
<evidence type="ECO:0000313" key="3">
    <source>
        <dbReference type="EMBL" id="KAF9533321.1"/>
    </source>
</evidence>
<name>A0A9P6EP09_9AGAR</name>
<dbReference type="GO" id="GO:0052689">
    <property type="term" value="F:carboxylic ester hydrolase activity"/>
    <property type="evidence" value="ECO:0007669"/>
    <property type="project" value="UniProtKB-ARBA"/>
</dbReference>
<dbReference type="AlphaFoldDB" id="A0A9P6EP09"/>
<dbReference type="PANTHER" id="PTHR33630:SF13">
    <property type="entry name" value="ACETYLXYLAN ESTERASE"/>
    <property type="match status" value="1"/>
</dbReference>
<dbReference type="Proteomes" id="UP000807306">
    <property type="component" value="Unassembled WGS sequence"/>
</dbReference>
<comment type="caution">
    <text evidence="3">The sequence shown here is derived from an EMBL/GenBank/DDBJ whole genome shotgun (WGS) entry which is preliminary data.</text>
</comment>
<dbReference type="SMART" id="SM01110">
    <property type="entry name" value="Cutinase"/>
    <property type="match status" value="1"/>
</dbReference>
<dbReference type="Gene3D" id="3.40.50.1820">
    <property type="entry name" value="alpha/beta hydrolase"/>
    <property type="match status" value="1"/>
</dbReference>
<evidence type="ECO:0000256" key="2">
    <source>
        <dbReference type="ARBA" id="ARBA00023157"/>
    </source>
</evidence>
<proteinExistence type="predicted"/>
<dbReference type="InterPro" id="IPR000675">
    <property type="entry name" value="Cutinase/axe"/>
</dbReference>
<dbReference type="Pfam" id="PF01083">
    <property type="entry name" value="Cutinase"/>
    <property type="match status" value="1"/>
</dbReference>
<dbReference type="EMBL" id="MU157829">
    <property type="protein sequence ID" value="KAF9533321.1"/>
    <property type="molecule type" value="Genomic_DNA"/>
</dbReference>